<comment type="caution">
    <text evidence="1">The sequence shown here is derived from an EMBL/GenBank/DDBJ whole genome shotgun (WGS) entry which is preliminary data.</text>
</comment>
<dbReference type="RefSeq" id="WP_167182428.1">
    <property type="nucleotide sequence ID" value="NZ_JAAONZ010000003.1"/>
</dbReference>
<dbReference type="AlphaFoldDB" id="A0A9E5JTY4"/>
<sequence length="178" mass="18427">MWLSVSGVVHAACSEDYFKSFKVPKQSVDGGAVALATTSISEGSVSAILPLDLSTSGDLGLAPTLTAGDTTAVLSLAAWAWELKADTSAPNKPGDPDQQFTVADLDIRYQVGLDNTLSSTLDPASKVGASVTTQFVEVVQRGSKNTVFTGYIDIALDYGAATEIGVYSADITITVGCK</sequence>
<proteinExistence type="predicted"/>
<dbReference type="EMBL" id="JAAONZ010000003">
    <property type="protein sequence ID" value="NHO64825.1"/>
    <property type="molecule type" value="Genomic_DNA"/>
</dbReference>
<evidence type="ECO:0000313" key="2">
    <source>
        <dbReference type="Proteomes" id="UP000787472"/>
    </source>
</evidence>
<gene>
    <name evidence="1" type="ORF">G8770_04640</name>
</gene>
<name>A0A9E5JTY4_9GAMM</name>
<protein>
    <submittedName>
        <fullName evidence="1">Uncharacterized protein</fullName>
    </submittedName>
</protein>
<evidence type="ECO:0000313" key="1">
    <source>
        <dbReference type="EMBL" id="NHO64825.1"/>
    </source>
</evidence>
<accession>A0A9E5JTY4</accession>
<keyword evidence="2" id="KW-1185">Reference proteome</keyword>
<dbReference type="Proteomes" id="UP000787472">
    <property type="component" value="Unassembled WGS sequence"/>
</dbReference>
<organism evidence="1 2">
    <name type="scientific">Pseudomaricurvus hydrocarbonicus</name>
    <dbReference type="NCBI Taxonomy" id="1470433"/>
    <lineage>
        <taxon>Bacteria</taxon>
        <taxon>Pseudomonadati</taxon>
        <taxon>Pseudomonadota</taxon>
        <taxon>Gammaproteobacteria</taxon>
        <taxon>Cellvibrionales</taxon>
        <taxon>Cellvibrionaceae</taxon>
        <taxon>Pseudomaricurvus</taxon>
    </lineage>
</organism>
<reference evidence="1" key="1">
    <citation type="submission" date="2020-03" db="EMBL/GenBank/DDBJ databases">
        <authorList>
            <person name="Guo F."/>
        </authorList>
    </citation>
    <scope>NUCLEOTIDE SEQUENCE</scope>
    <source>
        <strain evidence="1">JCM 30134</strain>
    </source>
</reference>